<organism evidence="3">
    <name type="scientific">Guillardia theta (strain CCMP2712)</name>
    <name type="common">Cryptophyte</name>
    <dbReference type="NCBI Taxonomy" id="905079"/>
    <lineage>
        <taxon>Eukaryota</taxon>
        <taxon>Cryptophyceae</taxon>
        <taxon>Pyrenomonadales</taxon>
        <taxon>Geminigeraceae</taxon>
        <taxon>Guillardia</taxon>
    </lineage>
</organism>
<keyword evidence="5" id="KW-1185">Reference proteome</keyword>
<dbReference type="EnsemblProtists" id="EKX39475">
    <property type="protein sequence ID" value="EKX39475"/>
    <property type="gene ID" value="GUITHDRAFT_143471"/>
</dbReference>
<dbReference type="Gene3D" id="2.30.42.10">
    <property type="match status" value="2"/>
</dbReference>
<dbReference type="EMBL" id="JH993039">
    <property type="protein sequence ID" value="EKX39475.1"/>
    <property type="molecule type" value="Genomic_DNA"/>
</dbReference>
<feature type="region of interest" description="Disordered" evidence="1">
    <location>
        <begin position="367"/>
        <end position="458"/>
    </location>
</feature>
<evidence type="ECO:0000313" key="5">
    <source>
        <dbReference type="Proteomes" id="UP000011087"/>
    </source>
</evidence>
<dbReference type="PANTHER" id="PTHR32060:SF22">
    <property type="entry name" value="CARBOXYL-TERMINAL-PROCESSING PEPTIDASE 3, CHLOROPLASTIC"/>
    <property type="match status" value="1"/>
</dbReference>
<dbReference type="RefSeq" id="XP_005826455.1">
    <property type="nucleotide sequence ID" value="XM_005826398.1"/>
</dbReference>
<dbReference type="PaxDb" id="55529-EKX39475"/>
<evidence type="ECO:0000313" key="3">
    <source>
        <dbReference type="EMBL" id="EKX39475.1"/>
    </source>
</evidence>
<feature type="region of interest" description="Disordered" evidence="1">
    <location>
        <begin position="1"/>
        <end position="25"/>
    </location>
</feature>
<feature type="compositionally biased region" description="Basic and acidic residues" evidence="1">
    <location>
        <begin position="367"/>
        <end position="435"/>
    </location>
</feature>
<dbReference type="Proteomes" id="UP000011087">
    <property type="component" value="Unassembled WGS sequence"/>
</dbReference>
<accession>L1IUF7</accession>
<evidence type="ECO:0000256" key="1">
    <source>
        <dbReference type="SAM" id="MobiDB-lite"/>
    </source>
</evidence>
<evidence type="ECO:0000259" key="2">
    <source>
        <dbReference type="PROSITE" id="PS50106"/>
    </source>
</evidence>
<dbReference type="GO" id="GO:0004175">
    <property type="term" value="F:endopeptidase activity"/>
    <property type="evidence" value="ECO:0007669"/>
    <property type="project" value="TreeGrafter"/>
</dbReference>
<evidence type="ECO:0000313" key="4">
    <source>
        <dbReference type="EnsemblProtists" id="EKX39475"/>
    </source>
</evidence>
<dbReference type="Pfam" id="PF17820">
    <property type="entry name" value="PDZ_6"/>
    <property type="match status" value="1"/>
</dbReference>
<dbReference type="SUPFAM" id="SSF50156">
    <property type="entry name" value="PDZ domain-like"/>
    <property type="match status" value="2"/>
</dbReference>
<feature type="domain" description="PDZ" evidence="2">
    <location>
        <begin position="22"/>
        <end position="79"/>
    </location>
</feature>
<reference evidence="3 5" key="1">
    <citation type="journal article" date="2012" name="Nature">
        <title>Algal genomes reveal evolutionary mosaicism and the fate of nucleomorphs.</title>
        <authorList>
            <consortium name="DOE Joint Genome Institute"/>
            <person name="Curtis B.A."/>
            <person name="Tanifuji G."/>
            <person name="Burki F."/>
            <person name="Gruber A."/>
            <person name="Irimia M."/>
            <person name="Maruyama S."/>
            <person name="Arias M.C."/>
            <person name="Ball S.G."/>
            <person name="Gile G.H."/>
            <person name="Hirakawa Y."/>
            <person name="Hopkins J.F."/>
            <person name="Kuo A."/>
            <person name="Rensing S.A."/>
            <person name="Schmutz J."/>
            <person name="Symeonidi A."/>
            <person name="Elias M."/>
            <person name="Eveleigh R.J."/>
            <person name="Herman E.K."/>
            <person name="Klute M.J."/>
            <person name="Nakayama T."/>
            <person name="Obornik M."/>
            <person name="Reyes-Prieto A."/>
            <person name="Armbrust E.V."/>
            <person name="Aves S.J."/>
            <person name="Beiko R.G."/>
            <person name="Coutinho P."/>
            <person name="Dacks J.B."/>
            <person name="Durnford D.G."/>
            <person name="Fast N.M."/>
            <person name="Green B.R."/>
            <person name="Grisdale C.J."/>
            <person name="Hempel F."/>
            <person name="Henrissat B."/>
            <person name="Hoppner M.P."/>
            <person name="Ishida K."/>
            <person name="Kim E."/>
            <person name="Koreny L."/>
            <person name="Kroth P.G."/>
            <person name="Liu Y."/>
            <person name="Malik S.B."/>
            <person name="Maier U.G."/>
            <person name="McRose D."/>
            <person name="Mock T."/>
            <person name="Neilson J.A."/>
            <person name="Onodera N.T."/>
            <person name="Poole A.M."/>
            <person name="Pritham E.J."/>
            <person name="Richards T.A."/>
            <person name="Rocap G."/>
            <person name="Roy S.W."/>
            <person name="Sarai C."/>
            <person name="Schaack S."/>
            <person name="Shirato S."/>
            <person name="Slamovits C.H."/>
            <person name="Spencer D.F."/>
            <person name="Suzuki S."/>
            <person name="Worden A.Z."/>
            <person name="Zauner S."/>
            <person name="Barry K."/>
            <person name="Bell C."/>
            <person name="Bharti A.K."/>
            <person name="Crow J.A."/>
            <person name="Grimwood J."/>
            <person name="Kramer R."/>
            <person name="Lindquist E."/>
            <person name="Lucas S."/>
            <person name="Salamov A."/>
            <person name="McFadden G.I."/>
            <person name="Lane C.E."/>
            <person name="Keeling P.J."/>
            <person name="Gray M.W."/>
            <person name="Grigoriev I.V."/>
            <person name="Archibald J.M."/>
        </authorList>
    </citation>
    <scope>NUCLEOTIDE SEQUENCE</scope>
    <source>
        <strain evidence="3 5">CCMP2712</strain>
    </source>
</reference>
<dbReference type="InterPro" id="IPR036034">
    <property type="entry name" value="PDZ_sf"/>
</dbReference>
<protein>
    <recommendedName>
        <fullName evidence="2">PDZ domain-containing protein</fullName>
    </recommendedName>
</protein>
<feature type="domain" description="PDZ" evidence="2">
    <location>
        <begin position="122"/>
        <end position="197"/>
    </location>
</feature>
<feature type="compositionally biased region" description="Low complexity" evidence="1">
    <location>
        <begin position="7"/>
        <end position="22"/>
    </location>
</feature>
<dbReference type="AlphaFoldDB" id="L1IUF7"/>
<dbReference type="SMART" id="SM00228">
    <property type="entry name" value="PDZ"/>
    <property type="match status" value="2"/>
</dbReference>
<reference evidence="5" key="2">
    <citation type="submission" date="2012-11" db="EMBL/GenBank/DDBJ databases">
        <authorList>
            <person name="Kuo A."/>
            <person name="Curtis B.A."/>
            <person name="Tanifuji G."/>
            <person name="Burki F."/>
            <person name="Gruber A."/>
            <person name="Irimia M."/>
            <person name="Maruyama S."/>
            <person name="Arias M.C."/>
            <person name="Ball S.G."/>
            <person name="Gile G.H."/>
            <person name="Hirakawa Y."/>
            <person name="Hopkins J.F."/>
            <person name="Rensing S.A."/>
            <person name="Schmutz J."/>
            <person name="Symeonidi A."/>
            <person name="Elias M."/>
            <person name="Eveleigh R.J."/>
            <person name="Herman E.K."/>
            <person name="Klute M.J."/>
            <person name="Nakayama T."/>
            <person name="Obornik M."/>
            <person name="Reyes-Prieto A."/>
            <person name="Armbrust E.V."/>
            <person name="Aves S.J."/>
            <person name="Beiko R.G."/>
            <person name="Coutinho P."/>
            <person name="Dacks J.B."/>
            <person name="Durnford D.G."/>
            <person name="Fast N.M."/>
            <person name="Green B.R."/>
            <person name="Grisdale C."/>
            <person name="Hempe F."/>
            <person name="Henrissat B."/>
            <person name="Hoppner M.P."/>
            <person name="Ishida K.-I."/>
            <person name="Kim E."/>
            <person name="Koreny L."/>
            <person name="Kroth P.G."/>
            <person name="Liu Y."/>
            <person name="Malik S.-B."/>
            <person name="Maier U.G."/>
            <person name="McRose D."/>
            <person name="Mock T."/>
            <person name="Neilson J.A."/>
            <person name="Onodera N.T."/>
            <person name="Poole A.M."/>
            <person name="Pritham E.J."/>
            <person name="Richards T.A."/>
            <person name="Rocap G."/>
            <person name="Roy S.W."/>
            <person name="Sarai C."/>
            <person name="Schaack S."/>
            <person name="Shirato S."/>
            <person name="Slamovits C.H."/>
            <person name="Spencer D.F."/>
            <person name="Suzuki S."/>
            <person name="Worden A.Z."/>
            <person name="Zauner S."/>
            <person name="Barry K."/>
            <person name="Bell C."/>
            <person name="Bharti A.K."/>
            <person name="Crow J.A."/>
            <person name="Grimwood J."/>
            <person name="Kramer R."/>
            <person name="Lindquist E."/>
            <person name="Lucas S."/>
            <person name="Salamov A."/>
            <person name="McFadden G.I."/>
            <person name="Lane C.E."/>
            <person name="Keeling P.J."/>
            <person name="Gray M.W."/>
            <person name="Grigoriev I.V."/>
            <person name="Archibald J.M."/>
        </authorList>
    </citation>
    <scope>NUCLEOTIDE SEQUENCE</scope>
    <source>
        <strain evidence="5">CCMP2712</strain>
    </source>
</reference>
<dbReference type="InterPro" id="IPR041489">
    <property type="entry name" value="PDZ_6"/>
</dbReference>
<dbReference type="PROSITE" id="PS50106">
    <property type="entry name" value="PDZ"/>
    <property type="match status" value="2"/>
</dbReference>
<dbReference type="HOGENOM" id="CLU_444438_0_0_1"/>
<proteinExistence type="predicted"/>
<dbReference type="OrthoDB" id="439127at2759"/>
<dbReference type="GeneID" id="17296206"/>
<dbReference type="KEGG" id="gtt:GUITHDRAFT_143471"/>
<sequence length="615" mass="67158">MLKRLFKSSPKTPPSSASPETSFEVEESSEAAADQAGIGIVFQIAPDGGFYIKSMELGGSADECGLLEEGDCLISVNSKKAFGVPPDIVTRLIIGPVGTPISVKFRRNVVLDNGTCEFQYFSPVLTRGKTAELPKPAGVGIIFRVGSDKGMYVKSLAPDGPAAQSKQVMVDDCLVSVDGKEVYGKPVTDVTPLLTGAFGSQVELGLRAPGEKRVRIVRLTRGKKATFLDERTKRRRKQERCISIMVPDDAEPLDFLEATDDKGQLLRIQVPLGAVPGTLLRVPIPIDTSRASSDEKLLDSMLDELQAVKGDQDVFMWKGRLLRRPKKNADGSITIIEDETGEAIWHGFYGKQQEDLTADPAEEAREKLTAEKRKEAEKLEAEKQKERKRKEEEEAKMIERRRAEEEARINAQRRAEEARAVERKQKEEEEAKKQAEQLQVSLRPAPSEAAKPQEVESPLSSLLNLIVPVKEPASAMDDSRAMVPVAPARAAPVSPSTPQELAMVPHNIPDLQVSSYHASSPPPAFAEASGSSLARVDSSRLTALQSGVAPGMQVLSSARVVSDMANRVAKNLAGKLLDMQVQPKLEGPEEKSSISYENLKPVKLVIDRFEKLLAL</sequence>
<name>L1IUF7_GUITC</name>
<dbReference type="PANTHER" id="PTHR32060">
    <property type="entry name" value="TAIL-SPECIFIC PROTEASE"/>
    <property type="match status" value="1"/>
</dbReference>
<dbReference type="InterPro" id="IPR001478">
    <property type="entry name" value="PDZ"/>
</dbReference>
<gene>
    <name evidence="3" type="ORF">GUITHDRAFT_143471</name>
</gene>
<reference evidence="4" key="3">
    <citation type="submission" date="2015-06" db="UniProtKB">
        <authorList>
            <consortium name="EnsemblProtists"/>
        </authorList>
    </citation>
    <scope>IDENTIFICATION</scope>
</reference>